<dbReference type="Proteomes" id="UP000629619">
    <property type="component" value="Unassembled WGS sequence"/>
</dbReference>
<proteinExistence type="predicted"/>
<organism evidence="1 2">
    <name type="scientific">Actinoplanes siamensis</name>
    <dbReference type="NCBI Taxonomy" id="1223317"/>
    <lineage>
        <taxon>Bacteria</taxon>
        <taxon>Bacillati</taxon>
        <taxon>Actinomycetota</taxon>
        <taxon>Actinomycetes</taxon>
        <taxon>Micromonosporales</taxon>
        <taxon>Micromonosporaceae</taxon>
        <taxon>Actinoplanes</taxon>
    </lineage>
</organism>
<name>A0A919N624_9ACTN</name>
<comment type="caution">
    <text evidence="1">The sequence shown here is derived from an EMBL/GenBank/DDBJ whole genome shotgun (WGS) entry which is preliminary data.</text>
</comment>
<keyword evidence="2" id="KW-1185">Reference proteome</keyword>
<dbReference type="AlphaFoldDB" id="A0A919N624"/>
<dbReference type="EMBL" id="BOMW01000023">
    <property type="protein sequence ID" value="GIF05021.1"/>
    <property type="molecule type" value="Genomic_DNA"/>
</dbReference>
<evidence type="ECO:0000313" key="1">
    <source>
        <dbReference type="EMBL" id="GIF05021.1"/>
    </source>
</evidence>
<protein>
    <submittedName>
        <fullName evidence="1">Uncharacterized protein</fullName>
    </submittedName>
</protein>
<sequence length="85" mass="8976">MPIIDLDSPAPVAARQASRWRPRHLVLVVAGVALLGVTDEGAEPPRPSIENPCGTARVLGADAVQQVTVVMSETGEVLRTIRCPP</sequence>
<reference evidence="1" key="1">
    <citation type="submission" date="2021-01" db="EMBL/GenBank/DDBJ databases">
        <title>Whole genome shotgun sequence of Actinoplanes siamensis NBRC 109076.</title>
        <authorList>
            <person name="Komaki H."/>
            <person name="Tamura T."/>
        </authorList>
    </citation>
    <scope>NUCLEOTIDE SEQUENCE</scope>
    <source>
        <strain evidence="1">NBRC 109076</strain>
    </source>
</reference>
<dbReference type="RefSeq" id="WP_203679392.1">
    <property type="nucleotide sequence ID" value="NZ_BOMW01000023.1"/>
</dbReference>
<evidence type="ECO:0000313" key="2">
    <source>
        <dbReference type="Proteomes" id="UP000629619"/>
    </source>
</evidence>
<gene>
    <name evidence="1" type="ORF">Asi03nite_25590</name>
</gene>
<accession>A0A919N624</accession>